<feature type="compositionally biased region" description="Low complexity" evidence="1">
    <location>
        <begin position="76"/>
        <end position="96"/>
    </location>
</feature>
<feature type="compositionally biased region" description="Low complexity" evidence="1">
    <location>
        <begin position="42"/>
        <end position="53"/>
    </location>
</feature>
<feature type="region of interest" description="Disordered" evidence="1">
    <location>
        <begin position="1"/>
        <end position="139"/>
    </location>
</feature>
<feature type="compositionally biased region" description="Polar residues" evidence="1">
    <location>
        <begin position="1"/>
        <end position="12"/>
    </location>
</feature>
<proteinExistence type="predicted"/>
<sequence length="193" mass="21443">MSPVPTFTNSPLRPQKGAKTDKSTDDSPTKNLHMQTDMQAGPSEPTSPTSSPLQTPPPPQRLPPPNQAEPSQTNRPLTWAPSTASASPTSPTSPTHFPAPPNTFHTRHSISYPHRQMGSPPAEPRRHSLVHPPNYMQNPYIDGTAEQRARYQSLVEEEKEEAGIWGEVSRFAKDLGDRLADAEEQGWKWLKRK</sequence>
<accession>A0A6A6UBC8</accession>
<feature type="compositionally biased region" description="Pro residues" evidence="1">
    <location>
        <begin position="54"/>
        <end position="67"/>
    </location>
</feature>
<dbReference type="AlphaFoldDB" id="A0A6A6UBC8"/>
<evidence type="ECO:0000313" key="2">
    <source>
        <dbReference type="EMBL" id="KAF2668408.1"/>
    </source>
</evidence>
<feature type="compositionally biased region" description="Basic and acidic residues" evidence="1">
    <location>
        <begin position="18"/>
        <end position="28"/>
    </location>
</feature>
<protein>
    <submittedName>
        <fullName evidence="2">Uncharacterized protein</fullName>
    </submittedName>
</protein>
<dbReference type="EMBL" id="MU004236">
    <property type="protein sequence ID" value="KAF2668408.1"/>
    <property type="molecule type" value="Genomic_DNA"/>
</dbReference>
<feature type="compositionally biased region" description="Polar residues" evidence="1">
    <location>
        <begin position="29"/>
        <end position="38"/>
    </location>
</feature>
<reference evidence="2" key="1">
    <citation type="journal article" date="2020" name="Stud. Mycol.">
        <title>101 Dothideomycetes genomes: a test case for predicting lifestyles and emergence of pathogens.</title>
        <authorList>
            <person name="Haridas S."/>
            <person name="Albert R."/>
            <person name="Binder M."/>
            <person name="Bloem J."/>
            <person name="Labutti K."/>
            <person name="Salamov A."/>
            <person name="Andreopoulos B."/>
            <person name="Baker S."/>
            <person name="Barry K."/>
            <person name="Bills G."/>
            <person name="Bluhm B."/>
            <person name="Cannon C."/>
            <person name="Castanera R."/>
            <person name="Culley D."/>
            <person name="Daum C."/>
            <person name="Ezra D."/>
            <person name="Gonzalez J."/>
            <person name="Henrissat B."/>
            <person name="Kuo A."/>
            <person name="Liang C."/>
            <person name="Lipzen A."/>
            <person name="Lutzoni F."/>
            <person name="Magnuson J."/>
            <person name="Mondo S."/>
            <person name="Nolan M."/>
            <person name="Ohm R."/>
            <person name="Pangilinan J."/>
            <person name="Park H.-J."/>
            <person name="Ramirez L."/>
            <person name="Alfaro M."/>
            <person name="Sun H."/>
            <person name="Tritt A."/>
            <person name="Yoshinaga Y."/>
            <person name="Zwiers L.-H."/>
            <person name="Turgeon B."/>
            <person name="Goodwin S."/>
            <person name="Spatafora J."/>
            <person name="Crous P."/>
            <person name="Grigoriev I."/>
        </authorList>
    </citation>
    <scope>NUCLEOTIDE SEQUENCE</scope>
    <source>
        <strain evidence="2">CBS 115976</strain>
    </source>
</reference>
<organism evidence="2 3">
    <name type="scientific">Microthyrium microscopicum</name>
    <dbReference type="NCBI Taxonomy" id="703497"/>
    <lineage>
        <taxon>Eukaryota</taxon>
        <taxon>Fungi</taxon>
        <taxon>Dikarya</taxon>
        <taxon>Ascomycota</taxon>
        <taxon>Pezizomycotina</taxon>
        <taxon>Dothideomycetes</taxon>
        <taxon>Dothideomycetes incertae sedis</taxon>
        <taxon>Microthyriales</taxon>
        <taxon>Microthyriaceae</taxon>
        <taxon>Microthyrium</taxon>
    </lineage>
</organism>
<name>A0A6A6UBC8_9PEZI</name>
<evidence type="ECO:0000313" key="3">
    <source>
        <dbReference type="Proteomes" id="UP000799302"/>
    </source>
</evidence>
<keyword evidence="3" id="KW-1185">Reference proteome</keyword>
<dbReference type="OrthoDB" id="3946328at2759"/>
<dbReference type="Proteomes" id="UP000799302">
    <property type="component" value="Unassembled WGS sequence"/>
</dbReference>
<evidence type="ECO:0000256" key="1">
    <source>
        <dbReference type="SAM" id="MobiDB-lite"/>
    </source>
</evidence>
<gene>
    <name evidence="2" type="ORF">BT63DRAFT_276179</name>
</gene>